<proteinExistence type="predicted"/>
<reference evidence="1 2" key="1">
    <citation type="submission" date="2019-07" db="EMBL/GenBank/DDBJ databases">
        <title>Genome assembly of a nasal isolate of Dolosigranulum pigrum from a chronic sinusitis patient.</title>
        <authorList>
            <person name="Baig S."/>
            <person name="Overballe-Petersen S."/>
            <person name="Kaspar U."/>
            <person name="Rendboe A."/>
            <person name="de Man T."/>
            <person name="Liu C."/>
            <person name="Price L.B."/>
            <person name="Stegger M."/>
            <person name="Becker K."/>
            <person name="Skytt Andersen P."/>
        </authorList>
    </citation>
    <scope>NUCLEOTIDE SEQUENCE [LARGE SCALE GENOMIC DNA]</scope>
    <source>
        <strain evidence="1 2">83VPs-KB5</strain>
    </source>
</reference>
<dbReference type="RefSeq" id="WP_111948884.1">
    <property type="nucleotide sequence ID" value="NZ_CAJHJL010000003.1"/>
</dbReference>
<protein>
    <submittedName>
        <fullName evidence="1">Uncharacterized protein</fullName>
    </submittedName>
</protein>
<gene>
    <name evidence="1" type="ORF">FNV33_01025</name>
</gene>
<dbReference type="EMBL" id="CP041626">
    <property type="protein sequence ID" value="QDO90705.1"/>
    <property type="molecule type" value="Genomic_DNA"/>
</dbReference>
<dbReference type="KEGG" id="dpm:FNV33_01025"/>
<evidence type="ECO:0000313" key="1">
    <source>
        <dbReference type="EMBL" id="QDO90705.1"/>
    </source>
</evidence>
<dbReference type="AlphaFoldDB" id="A0A328KIL7"/>
<name>A0A328KIL7_9LACT</name>
<accession>A0A328KIL7</accession>
<dbReference type="Proteomes" id="UP000315953">
    <property type="component" value="Chromosome"/>
</dbReference>
<organism evidence="1 2">
    <name type="scientific">Dolosigranulum pigrum</name>
    <dbReference type="NCBI Taxonomy" id="29394"/>
    <lineage>
        <taxon>Bacteria</taxon>
        <taxon>Bacillati</taxon>
        <taxon>Bacillota</taxon>
        <taxon>Bacilli</taxon>
        <taxon>Lactobacillales</taxon>
        <taxon>Carnobacteriaceae</taxon>
        <taxon>Dolosigranulum</taxon>
    </lineage>
</organism>
<sequence length="80" mass="9454">MVANKQIIELKQYRILHNHPAEYCVIDSLQDRVLFLGIERDSIHLIVEAKENKLAFHPGYGVYISYLEDNQFEVEVEEYD</sequence>
<evidence type="ECO:0000313" key="2">
    <source>
        <dbReference type="Proteomes" id="UP000315953"/>
    </source>
</evidence>